<dbReference type="Gene3D" id="3.90.1150.170">
    <property type="match status" value="1"/>
</dbReference>
<dbReference type="RefSeq" id="WP_109835933.1">
    <property type="nucleotide sequence ID" value="NZ_QGKM01000004.1"/>
</dbReference>
<dbReference type="EMBL" id="QGKM01000004">
    <property type="protein sequence ID" value="PWR00288.1"/>
    <property type="molecule type" value="Genomic_DNA"/>
</dbReference>
<comment type="similarity">
    <text evidence="2 7">Belongs to the group II decarboxylase family.</text>
</comment>
<dbReference type="GO" id="GO:0030170">
    <property type="term" value="F:pyridoxal phosphate binding"/>
    <property type="evidence" value="ECO:0007669"/>
    <property type="project" value="InterPro"/>
</dbReference>
<comment type="caution">
    <text evidence="8">The sequence shown here is derived from an EMBL/GenBank/DDBJ whole genome shotgun (WGS) entry which is preliminary data.</text>
</comment>
<dbReference type="SUPFAM" id="SSF53383">
    <property type="entry name" value="PLP-dependent transferases"/>
    <property type="match status" value="1"/>
</dbReference>
<evidence type="ECO:0000256" key="3">
    <source>
        <dbReference type="ARBA" id="ARBA00022793"/>
    </source>
</evidence>
<dbReference type="InterPro" id="IPR015424">
    <property type="entry name" value="PyrdxlP-dep_Trfase"/>
</dbReference>
<keyword evidence="5 7" id="KW-0456">Lyase</keyword>
<reference evidence="8 9" key="1">
    <citation type="submission" date="2018-05" db="EMBL/GenBank/DDBJ databases">
        <title>Leucothrix arctica sp. nov., isolated from Arctic seawater.</title>
        <authorList>
            <person name="Choi A."/>
            <person name="Baek K."/>
        </authorList>
    </citation>
    <scope>NUCLEOTIDE SEQUENCE [LARGE SCALE GENOMIC DNA]</scope>
    <source>
        <strain evidence="8 9">JCM 18388</strain>
    </source>
</reference>
<organism evidence="8 9">
    <name type="scientific">Leucothrix pacifica</name>
    <dbReference type="NCBI Taxonomy" id="1247513"/>
    <lineage>
        <taxon>Bacteria</taxon>
        <taxon>Pseudomonadati</taxon>
        <taxon>Pseudomonadota</taxon>
        <taxon>Gammaproteobacteria</taxon>
        <taxon>Thiotrichales</taxon>
        <taxon>Thiotrichaceae</taxon>
        <taxon>Leucothrix</taxon>
    </lineage>
</organism>
<dbReference type="AlphaFoldDB" id="A0A317CQ14"/>
<dbReference type="InterPro" id="IPR021115">
    <property type="entry name" value="Pyridoxal-P_BS"/>
</dbReference>
<evidence type="ECO:0000256" key="1">
    <source>
        <dbReference type="ARBA" id="ARBA00001933"/>
    </source>
</evidence>
<dbReference type="CDD" id="cd06450">
    <property type="entry name" value="DOPA_deC_like"/>
    <property type="match status" value="1"/>
</dbReference>
<evidence type="ECO:0000256" key="5">
    <source>
        <dbReference type="ARBA" id="ARBA00023239"/>
    </source>
</evidence>
<feature type="modified residue" description="N6-(pyridoxal phosphate)lysine" evidence="6">
    <location>
        <position position="291"/>
    </location>
</feature>
<dbReference type="GO" id="GO:0005737">
    <property type="term" value="C:cytoplasm"/>
    <property type="evidence" value="ECO:0007669"/>
    <property type="project" value="TreeGrafter"/>
</dbReference>
<dbReference type="Gene3D" id="3.40.640.10">
    <property type="entry name" value="Type I PLP-dependent aspartate aminotransferase-like (Major domain)"/>
    <property type="match status" value="1"/>
</dbReference>
<protein>
    <submittedName>
        <fullName evidence="8">Glutamate decarboxylase</fullName>
    </submittedName>
</protein>
<evidence type="ECO:0000313" key="9">
    <source>
        <dbReference type="Proteomes" id="UP000245539"/>
    </source>
</evidence>
<dbReference type="GO" id="GO:0016831">
    <property type="term" value="F:carboxy-lyase activity"/>
    <property type="evidence" value="ECO:0007669"/>
    <property type="project" value="UniProtKB-KW"/>
</dbReference>
<keyword evidence="9" id="KW-1185">Reference proteome</keyword>
<proteinExistence type="inferred from homology"/>
<sequence>MNANETPLLQQTAALLTEYLDECQQTDRSISEYHSAAELSEILALNLPEDACDEAQILDDIRQFLQYSVRTSHPHFMKQLYAGSTAAAIAGDWVSSVTNTAAHTFQVAPVATLMEQQLIDGLNQLLGFDDGDGIMASGGSNANLLGLLCGLHRRWPEIKTQGYRGQQPILYVSDQCHYSYEKAVFTLGIGTDNMRRVPSDESFRMCPVALKQLIAADIADGKQPFLIGATAGTTVAGAFDPIDQLADIAQEFGLWLHVDAAWGGPAAFSHEHKALMQGVERADSVTWDAHKFMSIPLICSAVLLREKGILESACSGGGASYLFHADENADYNFGQKSLQCGRRVDSLKFWLDWRSKGTAGYRDQINHSMQLAQYCCEFIKQHPQMELLVEPDYLNLFFRYTPSTGYSEGQLAELNLAILDEMKKAGSFYVDYSTLREQFGIRLVISNNKLEQRHLDDLLAEIIRIGEQLSR</sequence>
<evidence type="ECO:0000256" key="6">
    <source>
        <dbReference type="PIRSR" id="PIRSR602129-50"/>
    </source>
</evidence>
<accession>A0A317CQ14</accession>
<dbReference type="InterPro" id="IPR002129">
    <property type="entry name" value="PyrdxlP-dep_de-COase"/>
</dbReference>
<dbReference type="PANTHER" id="PTHR45677">
    <property type="entry name" value="GLUTAMATE DECARBOXYLASE-RELATED"/>
    <property type="match status" value="1"/>
</dbReference>
<evidence type="ECO:0000256" key="4">
    <source>
        <dbReference type="ARBA" id="ARBA00022898"/>
    </source>
</evidence>
<comment type="cofactor">
    <cofactor evidence="1 6 7">
        <name>pyridoxal 5'-phosphate</name>
        <dbReference type="ChEBI" id="CHEBI:597326"/>
    </cofactor>
</comment>
<dbReference type="Proteomes" id="UP000245539">
    <property type="component" value="Unassembled WGS sequence"/>
</dbReference>
<dbReference type="PROSITE" id="PS00392">
    <property type="entry name" value="DDC_GAD_HDC_YDC"/>
    <property type="match status" value="1"/>
</dbReference>
<dbReference type="OrthoDB" id="9803665at2"/>
<dbReference type="GO" id="GO:0019752">
    <property type="term" value="P:carboxylic acid metabolic process"/>
    <property type="evidence" value="ECO:0007669"/>
    <property type="project" value="InterPro"/>
</dbReference>
<name>A0A317CQ14_9GAMM</name>
<dbReference type="PANTHER" id="PTHR45677:SF8">
    <property type="entry name" value="CYSTEINE SULFINIC ACID DECARBOXYLASE"/>
    <property type="match status" value="1"/>
</dbReference>
<dbReference type="Pfam" id="PF00282">
    <property type="entry name" value="Pyridoxal_deC"/>
    <property type="match status" value="1"/>
</dbReference>
<dbReference type="InterPro" id="IPR015421">
    <property type="entry name" value="PyrdxlP-dep_Trfase_major"/>
</dbReference>
<gene>
    <name evidence="8" type="ORF">DKW60_01670</name>
</gene>
<evidence type="ECO:0000256" key="2">
    <source>
        <dbReference type="ARBA" id="ARBA00009533"/>
    </source>
</evidence>
<keyword evidence="4 6" id="KW-0663">Pyridoxal phosphate</keyword>
<evidence type="ECO:0000256" key="7">
    <source>
        <dbReference type="RuleBase" id="RU000382"/>
    </source>
</evidence>
<evidence type="ECO:0000313" key="8">
    <source>
        <dbReference type="EMBL" id="PWR00288.1"/>
    </source>
</evidence>
<keyword evidence="3" id="KW-0210">Decarboxylase</keyword>